<dbReference type="EMBL" id="CADEAL010002670">
    <property type="protein sequence ID" value="CAB1441635.1"/>
    <property type="molecule type" value="Genomic_DNA"/>
</dbReference>
<dbReference type="AlphaFoldDB" id="A0A9N7YX30"/>
<evidence type="ECO:0000256" key="1">
    <source>
        <dbReference type="SAM" id="MobiDB-lite"/>
    </source>
</evidence>
<organism evidence="2 3">
    <name type="scientific">Pleuronectes platessa</name>
    <name type="common">European plaice</name>
    <dbReference type="NCBI Taxonomy" id="8262"/>
    <lineage>
        <taxon>Eukaryota</taxon>
        <taxon>Metazoa</taxon>
        <taxon>Chordata</taxon>
        <taxon>Craniata</taxon>
        <taxon>Vertebrata</taxon>
        <taxon>Euteleostomi</taxon>
        <taxon>Actinopterygii</taxon>
        <taxon>Neopterygii</taxon>
        <taxon>Teleostei</taxon>
        <taxon>Neoteleostei</taxon>
        <taxon>Acanthomorphata</taxon>
        <taxon>Carangaria</taxon>
        <taxon>Pleuronectiformes</taxon>
        <taxon>Pleuronectoidei</taxon>
        <taxon>Pleuronectidae</taxon>
        <taxon>Pleuronectes</taxon>
    </lineage>
</organism>
<gene>
    <name evidence="2" type="ORF">PLEPLA_LOCUS29393</name>
</gene>
<dbReference type="Proteomes" id="UP001153269">
    <property type="component" value="Unassembled WGS sequence"/>
</dbReference>
<feature type="compositionally biased region" description="Low complexity" evidence="1">
    <location>
        <begin position="105"/>
        <end position="122"/>
    </location>
</feature>
<protein>
    <submittedName>
        <fullName evidence="2">Uncharacterized protein</fullName>
    </submittedName>
</protein>
<sequence>MQRGSDCSFPGHVQQELLIRGNTTYNSLTMPHRDGGEVCVYIHLHALWAQLDSTLVCVVGTARLCLCPTLSLRSARCSSDRLGLLLPCLRSDLSAHLPRNPPPSTSTSSSINVSLSSALTGS</sequence>
<proteinExistence type="predicted"/>
<feature type="region of interest" description="Disordered" evidence="1">
    <location>
        <begin position="97"/>
        <end position="122"/>
    </location>
</feature>
<keyword evidence="3" id="KW-1185">Reference proteome</keyword>
<name>A0A9N7YX30_PLEPL</name>
<comment type="caution">
    <text evidence="2">The sequence shown here is derived from an EMBL/GenBank/DDBJ whole genome shotgun (WGS) entry which is preliminary data.</text>
</comment>
<evidence type="ECO:0000313" key="3">
    <source>
        <dbReference type="Proteomes" id="UP001153269"/>
    </source>
</evidence>
<accession>A0A9N7YX30</accession>
<reference evidence="2" key="1">
    <citation type="submission" date="2020-03" db="EMBL/GenBank/DDBJ databases">
        <authorList>
            <person name="Weist P."/>
        </authorList>
    </citation>
    <scope>NUCLEOTIDE SEQUENCE</scope>
</reference>
<evidence type="ECO:0000313" key="2">
    <source>
        <dbReference type="EMBL" id="CAB1441635.1"/>
    </source>
</evidence>